<dbReference type="EMBL" id="MDHN01000008">
    <property type="protein sequence ID" value="OFC72145.1"/>
    <property type="molecule type" value="Genomic_DNA"/>
</dbReference>
<reference evidence="2 3" key="1">
    <citation type="submission" date="2016-08" db="EMBL/GenBank/DDBJ databases">
        <authorList>
            <person name="Seilhamer J.J."/>
        </authorList>
    </citation>
    <scope>NUCLEOTIDE SEQUENCE [LARGE SCALE GENOMIC DNA]</scope>
    <source>
        <strain evidence="2 3">KCTC 42603</strain>
    </source>
</reference>
<dbReference type="SMART" id="SM00089">
    <property type="entry name" value="PKD"/>
    <property type="match status" value="3"/>
</dbReference>
<dbReference type="InterPro" id="IPR013783">
    <property type="entry name" value="Ig-like_fold"/>
</dbReference>
<feature type="domain" description="PKD/Chitinase" evidence="1">
    <location>
        <begin position="230"/>
        <end position="316"/>
    </location>
</feature>
<dbReference type="OrthoDB" id="5242130at2"/>
<protein>
    <recommendedName>
        <fullName evidence="1">PKD/Chitinase domain-containing protein</fullName>
    </recommendedName>
</protein>
<evidence type="ECO:0000313" key="3">
    <source>
        <dbReference type="Proteomes" id="UP000175691"/>
    </source>
</evidence>
<dbReference type="SUPFAM" id="SSF49299">
    <property type="entry name" value="PKD domain"/>
    <property type="match status" value="3"/>
</dbReference>
<dbReference type="PANTHER" id="PTHR46182:SF2">
    <property type="entry name" value="FI19480P1"/>
    <property type="match status" value="1"/>
</dbReference>
<evidence type="ECO:0000313" key="2">
    <source>
        <dbReference type="EMBL" id="OFC72145.1"/>
    </source>
</evidence>
<dbReference type="PROSITE" id="PS51257">
    <property type="entry name" value="PROKAR_LIPOPROTEIN"/>
    <property type="match status" value="1"/>
</dbReference>
<dbReference type="GO" id="GO:0031410">
    <property type="term" value="C:cytoplasmic vesicle"/>
    <property type="evidence" value="ECO:0007669"/>
    <property type="project" value="TreeGrafter"/>
</dbReference>
<dbReference type="Pfam" id="PF22352">
    <property type="entry name" value="K319L-like_PKD"/>
    <property type="match status" value="2"/>
</dbReference>
<sequence>MGHAKLSILATAVVIGLTGCGGGSSSSVEGNVPPANTAPVANAGSAQTVALGEEVTVSGSASSDADGDALTYAWEITSAPTNSSAALSSATTESVTFTPDVVGDYTLELVVNDGTTSSTATEVVISAEFVNTAPTAEAGVDQEAPLSELVTLDGSDSDDVDGDEITYSWSLTTTPDGSSAALTDADSVMPTFTPDVAGEYVVTLVVNDGTDDSEADTVTITGVVGNTAPVADAGTDQSVLIGDTVQLVNNSTDADDDTLTSQWTLTVPSGSTAVLSDDTAAAPTFVADVEGDYTASLVVNDGTVDSAADTVSIDAITPELLFFRKSGSTDNYFPLALTSTVGGNIEVVISEDPTPESYAIRTYRLQAIGEDYTIVDVTAYDQMDVVVPFFDGLEDGQVIEAGTEVTFSLSSPLTNGEVTTPTYTFTVEETGETFTASFSFRTTVE</sequence>
<organism evidence="2 3">
    <name type="scientific">Alteromonas confluentis</name>
    <dbReference type="NCBI Taxonomy" id="1656094"/>
    <lineage>
        <taxon>Bacteria</taxon>
        <taxon>Pseudomonadati</taxon>
        <taxon>Pseudomonadota</taxon>
        <taxon>Gammaproteobacteria</taxon>
        <taxon>Alteromonadales</taxon>
        <taxon>Alteromonadaceae</taxon>
        <taxon>Alteromonas/Salinimonas group</taxon>
        <taxon>Alteromonas</taxon>
    </lineage>
</organism>
<dbReference type="STRING" id="1656094.BFC18_05450"/>
<gene>
    <name evidence="2" type="ORF">BFC18_05450</name>
</gene>
<comment type="caution">
    <text evidence="2">The sequence shown here is derived from an EMBL/GenBank/DDBJ whole genome shotgun (WGS) entry which is preliminary data.</text>
</comment>
<dbReference type="InterPro" id="IPR029865">
    <property type="entry name" value="KIAA0319-like"/>
</dbReference>
<dbReference type="GO" id="GO:0016020">
    <property type="term" value="C:membrane"/>
    <property type="evidence" value="ECO:0007669"/>
    <property type="project" value="TreeGrafter"/>
</dbReference>
<dbReference type="InterPro" id="IPR022409">
    <property type="entry name" value="PKD/Chitinase_dom"/>
</dbReference>
<dbReference type="RefSeq" id="WP_070123927.1">
    <property type="nucleotide sequence ID" value="NZ_MDHN01000008.1"/>
</dbReference>
<dbReference type="Proteomes" id="UP000175691">
    <property type="component" value="Unassembled WGS sequence"/>
</dbReference>
<proteinExistence type="predicted"/>
<dbReference type="Gene3D" id="2.60.40.10">
    <property type="entry name" value="Immunoglobulins"/>
    <property type="match status" value="3"/>
</dbReference>
<dbReference type="PANTHER" id="PTHR46182">
    <property type="entry name" value="FI19480P1"/>
    <property type="match status" value="1"/>
</dbReference>
<feature type="domain" description="PKD/Chitinase" evidence="1">
    <location>
        <begin position="40"/>
        <end position="128"/>
    </location>
</feature>
<feature type="domain" description="PKD/Chitinase" evidence="1">
    <location>
        <begin position="130"/>
        <end position="227"/>
    </location>
</feature>
<name>A0A1E7ZF47_9ALTE</name>
<evidence type="ECO:0000259" key="1">
    <source>
        <dbReference type="SMART" id="SM00089"/>
    </source>
</evidence>
<accession>A0A1E7ZF47</accession>
<dbReference type="InterPro" id="IPR035986">
    <property type="entry name" value="PKD_dom_sf"/>
</dbReference>
<keyword evidence="3" id="KW-1185">Reference proteome</keyword>
<dbReference type="AlphaFoldDB" id="A0A1E7ZF47"/>